<evidence type="ECO:0000313" key="1">
    <source>
        <dbReference type="EMBL" id="CAD5217624.1"/>
    </source>
</evidence>
<evidence type="ECO:0000313" key="2">
    <source>
        <dbReference type="Proteomes" id="UP000659654"/>
    </source>
</evidence>
<name>A0A7I8WYF7_BURXY</name>
<dbReference type="EMBL" id="CAJFDI010000002">
    <property type="protein sequence ID" value="CAD5217624.1"/>
    <property type="molecule type" value="Genomic_DNA"/>
</dbReference>
<comment type="caution">
    <text evidence="1">The sequence shown here is derived from an EMBL/GenBank/DDBJ whole genome shotgun (WGS) entry which is preliminary data.</text>
</comment>
<dbReference type="AlphaFoldDB" id="A0A7I8WYF7"/>
<protein>
    <submittedName>
        <fullName evidence="1">(pine wood nematode) hypothetical protein</fullName>
    </submittedName>
</protein>
<reference evidence="1" key="1">
    <citation type="submission" date="2020-09" db="EMBL/GenBank/DDBJ databases">
        <authorList>
            <person name="Kikuchi T."/>
        </authorList>
    </citation>
    <scope>NUCLEOTIDE SEQUENCE</scope>
    <source>
        <strain evidence="1">Ka4C1</strain>
    </source>
</reference>
<keyword evidence="2" id="KW-1185">Reference proteome</keyword>
<organism evidence="1 2">
    <name type="scientific">Bursaphelenchus xylophilus</name>
    <name type="common">Pinewood nematode worm</name>
    <name type="synonym">Aphelenchoides xylophilus</name>
    <dbReference type="NCBI Taxonomy" id="6326"/>
    <lineage>
        <taxon>Eukaryota</taxon>
        <taxon>Metazoa</taxon>
        <taxon>Ecdysozoa</taxon>
        <taxon>Nematoda</taxon>
        <taxon>Chromadorea</taxon>
        <taxon>Rhabditida</taxon>
        <taxon>Tylenchina</taxon>
        <taxon>Tylenchomorpha</taxon>
        <taxon>Aphelenchoidea</taxon>
        <taxon>Aphelenchoididae</taxon>
        <taxon>Bursaphelenchus</taxon>
    </lineage>
</organism>
<dbReference type="Proteomes" id="UP000582659">
    <property type="component" value="Unassembled WGS sequence"/>
</dbReference>
<accession>A0A7I8WYF7</accession>
<dbReference type="EMBL" id="CAJFCV020000002">
    <property type="protein sequence ID" value="CAG9101399.1"/>
    <property type="molecule type" value="Genomic_DNA"/>
</dbReference>
<dbReference type="Proteomes" id="UP000659654">
    <property type="component" value="Unassembled WGS sequence"/>
</dbReference>
<proteinExistence type="predicted"/>
<sequence length="394" mass="45624">MTCLRDGALDYFHYSVCLPHELDEEWQIWLAEDIVRVLLISNRFLTTFFSPSSNNIDVGDETFRLNVYGRTYFAEDPLRLARLAKVAMREEIRGLSICLPPTTAPQLAKLTKLLFWGKKHNLGFALDQYSVPRVLNQVLVDLKLPDVYPERYFQEFRFFHGVGPDELKSATITSRRLHVHGGRDVSPELRQFSEKKRLTTKPYLTDILRIPATHLTFIDCDGFVMHQYLPLPPMRELQYLRCNIPFNTICFGNSYGLYRELVRGILQAAPICNIVFELNATILVAVYKSLFDVLHQIFVVAGNMKRLHVEFPRLLIDARIQIVLPEEARKYSEAINYFLSTYVPDSELRECRRGWESFDNGPKQMEWPETMSVQFVFDGSVTEALNGEKIVVLD</sequence>
<gene>
    <name evidence="1" type="ORF">BXYJ_LOCUS5128</name>
</gene>